<evidence type="ECO:0000256" key="2">
    <source>
        <dbReference type="ARBA" id="ARBA00000711"/>
    </source>
</evidence>
<keyword evidence="10" id="KW-0169">Cobalamin biosynthesis</keyword>
<evidence type="ECO:0000256" key="1">
    <source>
        <dbReference type="ARBA" id="ARBA00000312"/>
    </source>
</evidence>
<feature type="binding site" evidence="19">
    <location>
        <position position="88"/>
    </location>
    <ligand>
        <name>GTP</name>
        <dbReference type="ChEBI" id="CHEBI:37565"/>
    </ligand>
</feature>
<dbReference type="RefSeq" id="WP_368504559.1">
    <property type="nucleotide sequence ID" value="NZ_CP162551.1"/>
</dbReference>
<dbReference type="GO" id="GO:0009236">
    <property type="term" value="P:cobalamin biosynthetic process"/>
    <property type="evidence" value="ECO:0007669"/>
    <property type="project" value="UniProtKB-KW"/>
</dbReference>
<reference evidence="20" key="1">
    <citation type="submission" date="2024-07" db="EMBL/GenBank/DDBJ databases">
        <title>Identification and characteristics of an arsenic-resistant bacterial isolate, which belongs to a novel species.</title>
        <authorList>
            <person name="Juszczyk A."/>
            <person name="Kowalczyk A."/>
            <person name="Was K."/>
            <person name="Kosowicz W."/>
            <person name="Budzyn A."/>
            <person name="Latowski D."/>
        </authorList>
    </citation>
    <scope>NUCLEOTIDE SEQUENCE</scope>
    <source>
        <strain evidence="20">As8PL</strain>
    </source>
</reference>
<comment type="catalytic activity">
    <reaction evidence="1">
        <text>adenosylcob(III)inamide + ATP = adenosylcob(III)inamide phosphate + ADP + H(+)</text>
        <dbReference type="Rhea" id="RHEA:15769"/>
        <dbReference type="ChEBI" id="CHEBI:2480"/>
        <dbReference type="ChEBI" id="CHEBI:15378"/>
        <dbReference type="ChEBI" id="CHEBI:30616"/>
        <dbReference type="ChEBI" id="CHEBI:58502"/>
        <dbReference type="ChEBI" id="CHEBI:456216"/>
        <dbReference type="EC" id="2.7.1.156"/>
    </reaction>
</comment>
<dbReference type="InterPro" id="IPR003203">
    <property type="entry name" value="CobU/CobP"/>
</dbReference>
<comment type="catalytic activity">
    <reaction evidence="3">
        <text>adenosylcob(III)inamide + GTP = adenosylcob(III)inamide phosphate + GDP + H(+)</text>
        <dbReference type="Rhea" id="RHEA:15765"/>
        <dbReference type="ChEBI" id="CHEBI:2480"/>
        <dbReference type="ChEBI" id="CHEBI:15378"/>
        <dbReference type="ChEBI" id="CHEBI:37565"/>
        <dbReference type="ChEBI" id="CHEBI:58189"/>
        <dbReference type="ChEBI" id="CHEBI:58502"/>
        <dbReference type="EC" id="2.7.1.156"/>
    </reaction>
</comment>
<dbReference type="GO" id="GO:0005524">
    <property type="term" value="F:ATP binding"/>
    <property type="evidence" value="ECO:0007669"/>
    <property type="project" value="UniProtKB-KW"/>
</dbReference>
<evidence type="ECO:0000256" key="10">
    <source>
        <dbReference type="ARBA" id="ARBA00022573"/>
    </source>
</evidence>
<feature type="active site" description="GMP-histidine intermediate" evidence="18">
    <location>
        <position position="52"/>
    </location>
</feature>
<evidence type="ECO:0000256" key="3">
    <source>
        <dbReference type="ARBA" id="ARBA00001522"/>
    </source>
</evidence>
<keyword evidence="11" id="KW-0808">Transferase</keyword>
<organism evidence="20">
    <name type="scientific">Alkalihalophilus sp. As8PL</name>
    <dbReference type="NCBI Taxonomy" id="3237103"/>
    <lineage>
        <taxon>Bacteria</taxon>
        <taxon>Bacillati</taxon>
        <taxon>Bacillota</taxon>
        <taxon>Bacilli</taxon>
        <taxon>Bacillales</taxon>
        <taxon>Bacillaceae</taxon>
        <taxon>Alkalihalophilus</taxon>
    </lineage>
</organism>
<dbReference type="PANTHER" id="PTHR34848">
    <property type="match status" value="1"/>
</dbReference>
<evidence type="ECO:0000313" key="20">
    <source>
        <dbReference type="EMBL" id="XDI37191.1"/>
    </source>
</evidence>
<feature type="binding site" evidence="19">
    <location>
        <begin position="7"/>
        <end position="14"/>
    </location>
    <ligand>
        <name>GTP</name>
        <dbReference type="ChEBI" id="CHEBI:37565"/>
    </ligand>
</feature>
<evidence type="ECO:0000256" key="13">
    <source>
        <dbReference type="ARBA" id="ARBA00022777"/>
    </source>
</evidence>
<dbReference type="SUPFAM" id="SSF52540">
    <property type="entry name" value="P-loop containing nucleoside triphosphate hydrolases"/>
    <property type="match status" value="1"/>
</dbReference>
<evidence type="ECO:0000256" key="17">
    <source>
        <dbReference type="ARBA" id="ARBA00030571"/>
    </source>
</evidence>
<evidence type="ECO:0000256" key="15">
    <source>
        <dbReference type="ARBA" id="ARBA00023134"/>
    </source>
</evidence>
<evidence type="ECO:0000256" key="4">
    <source>
        <dbReference type="ARBA" id="ARBA00003889"/>
    </source>
</evidence>
<protein>
    <recommendedName>
        <fullName evidence="16">Adenosylcobinamide kinase</fullName>
        <ecNumber evidence="8">2.7.1.156</ecNumber>
        <ecNumber evidence="9">2.7.7.62</ecNumber>
    </recommendedName>
    <alternativeName>
        <fullName evidence="17">Adenosylcobinamide-phosphate guanylyltransferase</fullName>
    </alternativeName>
</protein>
<accession>A0AB39BV59</accession>
<feature type="binding site" evidence="19">
    <location>
        <begin position="36"/>
        <end position="38"/>
    </location>
    <ligand>
        <name>GTP</name>
        <dbReference type="ChEBI" id="CHEBI:37565"/>
    </ligand>
</feature>
<comment type="function">
    <text evidence="4">Catalyzes ATP-dependent phosphorylation of adenosylcobinamide and addition of GMP to adenosylcobinamide phosphate.</text>
</comment>
<comment type="catalytic activity">
    <reaction evidence="2">
        <text>adenosylcob(III)inamide phosphate + GTP + H(+) = adenosylcob(III)inamide-GDP + diphosphate</text>
        <dbReference type="Rhea" id="RHEA:22712"/>
        <dbReference type="ChEBI" id="CHEBI:15378"/>
        <dbReference type="ChEBI" id="CHEBI:33019"/>
        <dbReference type="ChEBI" id="CHEBI:37565"/>
        <dbReference type="ChEBI" id="CHEBI:58502"/>
        <dbReference type="ChEBI" id="CHEBI:60487"/>
        <dbReference type="EC" id="2.7.7.62"/>
    </reaction>
</comment>
<keyword evidence="20" id="KW-0548">Nucleotidyltransferase</keyword>
<evidence type="ECO:0000256" key="9">
    <source>
        <dbReference type="ARBA" id="ARBA00012523"/>
    </source>
</evidence>
<dbReference type="AlphaFoldDB" id="A0AB39BV59"/>
<evidence type="ECO:0000256" key="11">
    <source>
        <dbReference type="ARBA" id="ARBA00022679"/>
    </source>
</evidence>
<keyword evidence="12 19" id="KW-0547">Nucleotide-binding</keyword>
<dbReference type="EC" id="2.7.7.62" evidence="9"/>
<evidence type="ECO:0000256" key="5">
    <source>
        <dbReference type="ARBA" id="ARBA00004692"/>
    </source>
</evidence>
<comment type="similarity">
    <text evidence="7">Belongs to the CobU/CobP family.</text>
</comment>
<dbReference type="GO" id="GO:0043752">
    <property type="term" value="F:adenosylcobinamide kinase activity"/>
    <property type="evidence" value="ECO:0007669"/>
    <property type="project" value="UniProtKB-EC"/>
</dbReference>
<evidence type="ECO:0000256" key="18">
    <source>
        <dbReference type="PIRSR" id="PIRSR006135-1"/>
    </source>
</evidence>
<evidence type="ECO:0000256" key="8">
    <source>
        <dbReference type="ARBA" id="ARBA00012016"/>
    </source>
</evidence>
<dbReference type="Gene3D" id="3.40.50.300">
    <property type="entry name" value="P-loop containing nucleotide triphosphate hydrolases"/>
    <property type="match status" value="1"/>
</dbReference>
<keyword evidence="14" id="KW-0067">ATP-binding</keyword>
<evidence type="ECO:0000256" key="7">
    <source>
        <dbReference type="ARBA" id="ARBA00007490"/>
    </source>
</evidence>
<dbReference type="PIRSF" id="PIRSF006135">
    <property type="entry name" value="CobU"/>
    <property type="match status" value="1"/>
</dbReference>
<evidence type="ECO:0000256" key="16">
    <source>
        <dbReference type="ARBA" id="ARBA00029570"/>
    </source>
</evidence>
<keyword evidence="15 19" id="KW-0342">GTP-binding</keyword>
<dbReference type="GO" id="GO:0008820">
    <property type="term" value="F:cobinamide phosphate guanylyltransferase activity"/>
    <property type="evidence" value="ECO:0007669"/>
    <property type="project" value="UniProtKB-EC"/>
</dbReference>
<sequence length="201" mass="23180">MLIFITGGVRSGKSTYAEKRAVKLHDQLHTNLYYVATGKVEDDEMKERVKQHQHQRQQSSNHWNVIEKNKDLHELVEEFGPNEVVLIDCLTTLLTNEWFSGWKDDPKQWSDETFQQALLLKLQSLLLQLASAQWITILVTNEVSYESHVDELTNSYKKFLGFLHQYAVTLSTEAILVESGIPITMKGSESFERSHDSRNSL</sequence>
<feature type="binding site" evidence="19">
    <location>
        <position position="67"/>
    </location>
    <ligand>
        <name>GTP</name>
        <dbReference type="ChEBI" id="CHEBI:37565"/>
    </ligand>
</feature>
<keyword evidence="13 20" id="KW-0418">Kinase</keyword>
<dbReference type="EMBL" id="CP162551">
    <property type="protein sequence ID" value="XDI37191.1"/>
    <property type="molecule type" value="Genomic_DNA"/>
</dbReference>
<gene>
    <name evidence="20" type="ORF">AB3N04_02420</name>
</gene>
<name>A0AB39BV59_9BACI</name>
<comment type="pathway">
    <text evidence="6">Cofactor biosynthesis; adenosylcobalamin biosynthesis; adenosylcobalamin from cob(II)yrinate a,c-diamide: step 5/7.</text>
</comment>
<dbReference type="InterPro" id="IPR027417">
    <property type="entry name" value="P-loop_NTPase"/>
</dbReference>
<evidence type="ECO:0000256" key="6">
    <source>
        <dbReference type="ARBA" id="ARBA00005159"/>
    </source>
</evidence>
<evidence type="ECO:0000256" key="12">
    <source>
        <dbReference type="ARBA" id="ARBA00022741"/>
    </source>
</evidence>
<dbReference type="Pfam" id="PF02283">
    <property type="entry name" value="CobU"/>
    <property type="match status" value="1"/>
</dbReference>
<comment type="pathway">
    <text evidence="5">Cofactor biosynthesis; adenosylcobalamin biosynthesis; adenosylcobalamin from cob(II)yrinate a,c-diamide: step 6/7.</text>
</comment>
<dbReference type="GO" id="GO:0005525">
    <property type="term" value="F:GTP binding"/>
    <property type="evidence" value="ECO:0007669"/>
    <property type="project" value="UniProtKB-KW"/>
</dbReference>
<evidence type="ECO:0000256" key="14">
    <source>
        <dbReference type="ARBA" id="ARBA00022840"/>
    </source>
</evidence>
<dbReference type="PANTHER" id="PTHR34848:SF1">
    <property type="entry name" value="BIFUNCTIONAL ADENOSYLCOBALAMIN BIOSYNTHESIS PROTEIN COBU"/>
    <property type="match status" value="1"/>
</dbReference>
<evidence type="ECO:0000256" key="19">
    <source>
        <dbReference type="PIRSR" id="PIRSR006135-2"/>
    </source>
</evidence>
<proteinExistence type="inferred from homology"/>
<dbReference type="EC" id="2.7.1.156" evidence="8"/>